<dbReference type="PANTHER" id="PTHR30005">
    <property type="entry name" value="EXOPOLYPHOSPHATASE"/>
    <property type="match status" value="1"/>
</dbReference>
<dbReference type="Gene3D" id="3.30.420.150">
    <property type="entry name" value="Exopolyphosphatase. Domain 2"/>
    <property type="match status" value="1"/>
</dbReference>
<dbReference type="AlphaFoldDB" id="A0A395JQ16"/>
<dbReference type="Proteomes" id="UP000253083">
    <property type="component" value="Unassembled WGS sequence"/>
</dbReference>
<dbReference type="FunFam" id="3.30.420.40:FF:000023">
    <property type="entry name" value="Guanosine-5'-triphosphate,3'-diphosphate pyrophosphatase"/>
    <property type="match status" value="1"/>
</dbReference>
<reference evidence="4 5" key="1">
    <citation type="submission" date="2018-06" db="EMBL/GenBank/DDBJ databases">
        <title>Genomic Encyclopedia of Type Strains, Phase IV (KMG-IV): sequencing the most valuable type-strain genomes for metagenomic binning, comparative biology and taxonomic classification.</title>
        <authorList>
            <person name="Goeker M."/>
        </authorList>
    </citation>
    <scope>NUCLEOTIDE SEQUENCE [LARGE SCALE GENOMIC DNA]</scope>
    <source>
        <strain evidence="4 5">DSM 24032</strain>
    </source>
</reference>
<protein>
    <submittedName>
        <fullName evidence="4">Exopolyphosphatase/guanosine-5'-triphosphate, 3'-diphosphate pyrophosphatase</fullName>
    </submittedName>
</protein>
<name>A0A395JQ16_9GAMM</name>
<evidence type="ECO:0000313" key="5">
    <source>
        <dbReference type="Proteomes" id="UP000253083"/>
    </source>
</evidence>
<dbReference type="InParanoid" id="A0A395JQ16"/>
<keyword evidence="5" id="KW-1185">Reference proteome</keyword>
<dbReference type="Gene3D" id="1.10.3210.10">
    <property type="entry name" value="Hypothetical protein af1432"/>
    <property type="match status" value="1"/>
</dbReference>
<evidence type="ECO:0000259" key="2">
    <source>
        <dbReference type="Pfam" id="PF02541"/>
    </source>
</evidence>
<dbReference type="GO" id="GO:0004309">
    <property type="term" value="F:exopolyphosphatase activity"/>
    <property type="evidence" value="ECO:0007669"/>
    <property type="project" value="TreeGrafter"/>
</dbReference>
<dbReference type="FunCoup" id="A0A395JQ16">
    <property type="interactions" value="306"/>
</dbReference>
<dbReference type="InterPro" id="IPR050273">
    <property type="entry name" value="GppA/Ppx_hydrolase"/>
</dbReference>
<evidence type="ECO:0000259" key="3">
    <source>
        <dbReference type="Pfam" id="PF21447"/>
    </source>
</evidence>
<evidence type="ECO:0000313" key="4">
    <source>
        <dbReference type="EMBL" id="RBP50800.1"/>
    </source>
</evidence>
<sequence length="529" mass="58129">MSDQPSSNASIVGDQTVNPFNTEAGSSLSLGAGGLGDDCYAAVDLGSNSFHMVISRYVHDEFVVLDRQREVVRLAAGLDDNNNLSEEVAQRALDCLSRFGQLLRTLPPANVRAVGTNALRRLNAKKGFMERAEAAIGHNIEIIAGREEARLIYLGVSKWSAYGDESRLVIDIGGGSTEIIAGRGESAVCRESLEVGCVVLSRQYFSEGKLSNRRFKRAMLAAELAIQPVVEQFRLHGWTQVIGCSGTMKSMAEAVIQGGWSKDRLNREGLFRLRDHAIEAGHVDKLNLSGVNSDRLPVFGGGLAILLALFELFDIQEMMVSDIALREGVLYDLVGRSAAEDIRDTTVASMLLRWSVDTEHSTGVRNTAIDLYDQVASAWDIRDSLFRSALGWAAQLHEVGLQISHDGYHKHGAYLVGNADLAGFARRDQLLLAALVRGHRRKFPSDTFEDLPSTMVTPAKRVAVVLRLAVLLHRGRGSHVPSSIDMSVEAQQIVLKFEPNWLESNPLTEADLRQERIWLKSIGLKLSFR</sequence>
<organism evidence="4 5">
    <name type="scientific">Arenicella xantha</name>
    <dbReference type="NCBI Taxonomy" id="644221"/>
    <lineage>
        <taxon>Bacteria</taxon>
        <taxon>Pseudomonadati</taxon>
        <taxon>Pseudomonadota</taxon>
        <taxon>Gammaproteobacteria</taxon>
        <taxon>Arenicellales</taxon>
        <taxon>Arenicellaceae</taxon>
        <taxon>Arenicella</taxon>
    </lineage>
</organism>
<feature type="domain" description="Ppx/GppA phosphatase N-terminal" evidence="2">
    <location>
        <begin position="53"/>
        <end position="335"/>
    </location>
</feature>
<dbReference type="PIRSF" id="PIRSF001267">
    <property type="entry name" value="Pyrophosphatase_GppA_Ppx"/>
    <property type="match status" value="1"/>
</dbReference>
<accession>A0A395JQ16</accession>
<gene>
    <name evidence="4" type="ORF">DFR28_102216</name>
</gene>
<dbReference type="CDD" id="cd24053">
    <property type="entry name" value="ASKHA_NBD_EcPPX-GppA-like"/>
    <property type="match status" value="1"/>
</dbReference>
<dbReference type="InterPro" id="IPR043129">
    <property type="entry name" value="ATPase_NBD"/>
</dbReference>
<dbReference type="SUPFAM" id="SSF109604">
    <property type="entry name" value="HD-domain/PDEase-like"/>
    <property type="match status" value="1"/>
</dbReference>
<comment type="caution">
    <text evidence="4">The sequence shown here is derived from an EMBL/GenBank/DDBJ whole genome shotgun (WGS) entry which is preliminary data.</text>
</comment>
<dbReference type="InterPro" id="IPR003695">
    <property type="entry name" value="Ppx_GppA_N"/>
</dbReference>
<dbReference type="RefSeq" id="WP_211316919.1">
    <property type="nucleotide sequence ID" value="NZ_QNRT01000002.1"/>
</dbReference>
<dbReference type="InterPro" id="IPR030673">
    <property type="entry name" value="PyroPPase_GppA_Ppx"/>
</dbReference>
<dbReference type="EMBL" id="QNRT01000002">
    <property type="protein sequence ID" value="RBP50800.1"/>
    <property type="molecule type" value="Genomic_DNA"/>
</dbReference>
<proteinExistence type="predicted"/>
<dbReference type="Pfam" id="PF21447">
    <property type="entry name" value="Ppx-GppA_III"/>
    <property type="match status" value="1"/>
</dbReference>
<keyword evidence="1" id="KW-0378">Hydrolase</keyword>
<dbReference type="GO" id="GO:0006798">
    <property type="term" value="P:polyphosphate catabolic process"/>
    <property type="evidence" value="ECO:0007669"/>
    <property type="project" value="TreeGrafter"/>
</dbReference>
<dbReference type="PANTHER" id="PTHR30005:SF14">
    <property type="entry name" value="EXOPOLYPHOSPHATASE"/>
    <property type="match status" value="1"/>
</dbReference>
<dbReference type="Gene3D" id="3.30.420.40">
    <property type="match status" value="1"/>
</dbReference>
<dbReference type="Pfam" id="PF02541">
    <property type="entry name" value="Ppx-GppA"/>
    <property type="match status" value="1"/>
</dbReference>
<dbReference type="InterPro" id="IPR048950">
    <property type="entry name" value="Ppx_GppA_C"/>
</dbReference>
<evidence type="ECO:0000256" key="1">
    <source>
        <dbReference type="ARBA" id="ARBA00022801"/>
    </source>
</evidence>
<feature type="domain" description="Ppx/GppA phosphatase C-terminal" evidence="3">
    <location>
        <begin position="342"/>
        <end position="515"/>
    </location>
</feature>
<dbReference type="SUPFAM" id="SSF53067">
    <property type="entry name" value="Actin-like ATPase domain"/>
    <property type="match status" value="2"/>
</dbReference>